<name>A0A1I7TTM3_9PELO</name>
<feature type="domain" description="Sdz-33 F-box" evidence="1">
    <location>
        <begin position="141"/>
        <end position="189"/>
    </location>
</feature>
<keyword evidence="2" id="KW-1185">Reference proteome</keyword>
<protein>
    <submittedName>
        <fullName evidence="3">FBA_2 domain-containing protein</fullName>
    </submittedName>
</protein>
<dbReference type="AlphaFoldDB" id="A0A1I7TTM3"/>
<dbReference type="InterPro" id="IPR012885">
    <property type="entry name" value="F-box_Sdz-33"/>
</dbReference>
<dbReference type="PANTHER" id="PTHR21503">
    <property type="entry name" value="F-BOX-CONTAINING HYPOTHETICAL PROTEIN C.ELEGANS"/>
    <property type="match status" value="1"/>
</dbReference>
<reference evidence="3" key="1">
    <citation type="submission" date="2016-11" db="UniProtKB">
        <authorList>
            <consortium name="WormBaseParasite"/>
        </authorList>
    </citation>
    <scope>IDENTIFICATION</scope>
</reference>
<evidence type="ECO:0000313" key="3">
    <source>
        <dbReference type="WBParaSite" id="Csp11.Scaffold629.g11664.t1"/>
    </source>
</evidence>
<dbReference type="WBParaSite" id="Csp11.Scaffold629.g11664.t1">
    <property type="protein sequence ID" value="Csp11.Scaffold629.g11664.t1"/>
    <property type="gene ID" value="Csp11.Scaffold629.g11664"/>
</dbReference>
<dbReference type="PANTHER" id="PTHR21503:SF36">
    <property type="entry name" value="F-BOX ASSOCIATED DOMAIN-CONTAINING PROTEIN"/>
    <property type="match status" value="1"/>
</dbReference>
<proteinExistence type="predicted"/>
<evidence type="ECO:0000313" key="2">
    <source>
        <dbReference type="Proteomes" id="UP000095282"/>
    </source>
</evidence>
<dbReference type="Pfam" id="PF07735">
    <property type="entry name" value="FBA_2"/>
    <property type="match status" value="1"/>
</dbReference>
<sequence>MSRSNEMVYNEVRRCIKKYSFHVEIVFRTGYVRARIEQEEDRHSFRFQKPDGYQYPDLMLIRWTIERIIDLFGIKRASWIFGEKSDWMTDFIPMIEMTESVNLRVSTDEIFRFALKKCGKKVGITCENPPNFDIGTLGPFDFEEIILRNCRWLSRNLLLNSFMNCRRIIIQNGSLRPNDINLFFRKWADENSPIERFEFSNYFIRWWHLFGLLEGIRTEPIRDIDVEGVPFDPMEPESSYLAFQRNNTRTVLVKYKGRIVLSREYQERRVQENGNKENELPENE</sequence>
<dbReference type="Proteomes" id="UP000095282">
    <property type="component" value="Unplaced"/>
</dbReference>
<evidence type="ECO:0000259" key="1">
    <source>
        <dbReference type="Pfam" id="PF07735"/>
    </source>
</evidence>
<dbReference type="STRING" id="1561998.A0A1I7TTM3"/>
<accession>A0A1I7TTM3</accession>
<organism evidence="2 3">
    <name type="scientific">Caenorhabditis tropicalis</name>
    <dbReference type="NCBI Taxonomy" id="1561998"/>
    <lineage>
        <taxon>Eukaryota</taxon>
        <taxon>Metazoa</taxon>
        <taxon>Ecdysozoa</taxon>
        <taxon>Nematoda</taxon>
        <taxon>Chromadorea</taxon>
        <taxon>Rhabditida</taxon>
        <taxon>Rhabditina</taxon>
        <taxon>Rhabditomorpha</taxon>
        <taxon>Rhabditoidea</taxon>
        <taxon>Rhabditidae</taxon>
        <taxon>Peloderinae</taxon>
        <taxon>Caenorhabditis</taxon>
    </lineage>
</organism>